<gene>
    <name evidence="1" type="ordered locus">Acin_2132</name>
</gene>
<keyword evidence="2" id="KW-1185">Reference proteome</keyword>
<proteinExistence type="predicted"/>
<dbReference type="EMBL" id="CP003058">
    <property type="protein sequence ID" value="AEQ23332.1"/>
    <property type="molecule type" value="Genomic_DNA"/>
</dbReference>
<dbReference type="PATRIC" id="fig|568816.4.peg.2064"/>
<evidence type="ECO:0000313" key="2">
    <source>
        <dbReference type="Proteomes" id="UP000007093"/>
    </source>
</evidence>
<dbReference type="InParanoid" id="G4Q5F4"/>
<dbReference type="Proteomes" id="UP000007093">
    <property type="component" value="Chromosome"/>
</dbReference>
<dbReference type="KEGG" id="ain:Acin_2132"/>
<reference evidence="1 2" key="1">
    <citation type="journal article" date="2011" name="J. Bacteriol.">
        <title>Complete genome sequence of Acidaminococcus intestini RYC-MR95, a Gram-negative bacterium from the phylum Firmicutes.</title>
        <authorList>
            <person name="D'Auria G."/>
            <person name="Galan J.C."/>
            <person name="Rodriguez-Alcayna M."/>
            <person name="Moya A."/>
            <person name="Baquero F."/>
            <person name="Latorre A."/>
        </authorList>
    </citation>
    <scope>NUCLEOTIDE SEQUENCE [LARGE SCALE GENOMIC DNA]</scope>
    <source>
        <strain evidence="1 2">RyC-MR95</strain>
    </source>
</reference>
<dbReference type="HOGENOM" id="CLU_3178988_0_0_9"/>
<dbReference type="AlphaFoldDB" id="G4Q5F4"/>
<evidence type="ECO:0000313" key="1">
    <source>
        <dbReference type="EMBL" id="AEQ23332.1"/>
    </source>
</evidence>
<accession>G4Q5F4</accession>
<sequence>MIESKKPHIPTLFSWWSDFIILGPKKNAISIRNRTVKQKSLPRKEG</sequence>
<protein>
    <submittedName>
        <fullName evidence="1">Uncharacterized protein</fullName>
    </submittedName>
</protein>
<name>G4Q5F4_ACIIR</name>
<organism evidence="1 2">
    <name type="scientific">Acidaminococcus intestini (strain RyC-MR95)</name>
    <dbReference type="NCBI Taxonomy" id="568816"/>
    <lineage>
        <taxon>Bacteria</taxon>
        <taxon>Bacillati</taxon>
        <taxon>Bacillota</taxon>
        <taxon>Negativicutes</taxon>
        <taxon>Acidaminococcales</taxon>
        <taxon>Acidaminococcaceae</taxon>
        <taxon>Acidaminococcus</taxon>
    </lineage>
</organism>